<evidence type="ECO:0000313" key="1">
    <source>
        <dbReference type="EMBL" id="XBH04099.1"/>
    </source>
</evidence>
<accession>A0AAU7CFG5</accession>
<proteinExistence type="predicted"/>
<organism evidence="1">
    <name type="scientific">Singulisphaera sp. Ch08</name>
    <dbReference type="NCBI Taxonomy" id="3120278"/>
    <lineage>
        <taxon>Bacteria</taxon>
        <taxon>Pseudomonadati</taxon>
        <taxon>Planctomycetota</taxon>
        <taxon>Planctomycetia</taxon>
        <taxon>Isosphaerales</taxon>
        <taxon>Isosphaeraceae</taxon>
        <taxon>Singulisphaera</taxon>
    </lineage>
</organism>
<reference evidence="1" key="1">
    <citation type="submission" date="2024-05" db="EMBL/GenBank/DDBJ databases">
        <title>Planctomycetes of the genus Singulisphaera possess chitinolytic capabilities.</title>
        <authorList>
            <person name="Ivanova A."/>
        </authorList>
    </citation>
    <scope>NUCLEOTIDE SEQUENCE</scope>
    <source>
        <strain evidence="1">Ch08T</strain>
    </source>
</reference>
<sequence length="479" mass="52965">MSKTGRLYSTFVLGIFLIPSLVFADLDADVSTGRKLLAEGDAQADKGNTTEAVVLYKRAFEQLLPGMRKLPFKHEVNRDVTNREDMSAMLIKEIDAEMTPAEFRANELGMKVLGLLPRNFNLKETMVKVYSEEIAAFYDTKTKTMHLIKEPAAKTEKAPTFLERLLGKKAGFDKDENKTVIAHELTHALADQNFNLDKMQSAIKGDDDRDLALSALIEGEATLTMFGAQMEDWTGVEAPKMPAAGLDRVFSLMMPFMPMAGGASLREAPVVLSETMIFPYLRGLVFCAHLTNEGGWSALSEAYRRPPLSTEQILHPEKYKEKPDPPTAIDLGKLEAGEGWKELGRNVVGEMQLGILLRRHGGKKAAAGWDGDRFAVFEGPNDRLGLVWFSTWDSGEDAREFERGYTDFQKTKVSAEADGAADAVQKLAKDAVPHIERRGHDVVVVEGFSPETTGTLVDAAFRASKTEMTHETPSKDESK</sequence>
<gene>
    <name evidence="1" type="ORF">V5E97_38245</name>
</gene>
<dbReference type="RefSeq" id="WP_406696845.1">
    <property type="nucleotide sequence ID" value="NZ_CP155447.1"/>
</dbReference>
<dbReference type="AlphaFoldDB" id="A0AAU7CFG5"/>
<protein>
    <submittedName>
        <fullName evidence="1">Uncharacterized protein</fullName>
    </submittedName>
</protein>
<name>A0AAU7CFG5_9BACT</name>
<dbReference type="EMBL" id="CP155447">
    <property type="protein sequence ID" value="XBH04099.1"/>
    <property type="molecule type" value="Genomic_DNA"/>
</dbReference>